<keyword evidence="2" id="KW-1185">Reference proteome</keyword>
<dbReference type="RefSeq" id="WP_377393031.1">
    <property type="nucleotide sequence ID" value="NZ_JBHUIX010000018.1"/>
</dbReference>
<dbReference type="EMBL" id="JBHUIX010000018">
    <property type="protein sequence ID" value="MFD2175707.1"/>
    <property type="molecule type" value="Genomic_DNA"/>
</dbReference>
<dbReference type="Proteomes" id="UP001597413">
    <property type="component" value="Unassembled WGS sequence"/>
</dbReference>
<evidence type="ECO:0000313" key="2">
    <source>
        <dbReference type="Proteomes" id="UP001597413"/>
    </source>
</evidence>
<protein>
    <submittedName>
        <fullName evidence="1">Uncharacterized protein</fullName>
    </submittedName>
</protein>
<proteinExistence type="predicted"/>
<gene>
    <name evidence="1" type="ORF">ACFSM0_16555</name>
</gene>
<accession>A0ABW5ABJ2</accession>
<sequence length="134" mass="14425">MDLSAINAQLCAAKEILQDKGYYFPEAKLYIEPGAITATVTGITVNDRYAWESRKTAYATGCTTPEDTLDLLLTKAAELPNMHDERRSQLAAKAASLAEEMKELGVEVEFVNPIVQAAQKLAANALPAPAIAAE</sequence>
<reference evidence="2" key="1">
    <citation type="journal article" date="2019" name="Int. J. Syst. Evol. Microbiol.">
        <title>The Global Catalogue of Microorganisms (GCM) 10K type strain sequencing project: providing services to taxonomists for standard genome sequencing and annotation.</title>
        <authorList>
            <consortium name="The Broad Institute Genomics Platform"/>
            <consortium name="The Broad Institute Genome Sequencing Center for Infectious Disease"/>
            <person name="Wu L."/>
            <person name="Ma J."/>
        </authorList>
    </citation>
    <scope>NUCLEOTIDE SEQUENCE [LARGE SCALE GENOMIC DNA]</scope>
    <source>
        <strain evidence="2">CCUG 55131</strain>
    </source>
</reference>
<evidence type="ECO:0000313" key="1">
    <source>
        <dbReference type="EMBL" id="MFD2175707.1"/>
    </source>
</evidence>
<name>A0ABW5ABJ2_9RHOB</name>
<comment type="caution">
    <text evidence="1">The sequence shown here is derived from an EMBL/GenBank/DDBJ whole genome shotgun (WGS) entry which is preliminary data.</text>
</comment>
<organism evidence="1 2">
    <name type="scientific">Rhodobacter lacus</name>
    <dbReference type="NCBI Taxonomy" id="1641972"/>
    <lineage>
        <taxon>Bacteria</taxon>
        <taxon>Pseudomonadati</taxon>
        <taxon>Pseudomonadota</taxon>
        <taxon>Alphaproteobacteria</taxon>
        <taxon>Rhodobacterales</taxon>
        <taxon>Rhodobacter group</taxon>
        <taxon>Rhodobacter</taxon>
    </lineage>
</organism>